<dbReference type="Pfam" id="PF04932">
    <property type="entry name" value="Wzy_C"/>
    <property type="match status" value="1"/>
</dbReference>
<dbReference type="InterPro" id="IPR007016">
    <property type="entry name" value="O-antigen_ligase-rel_domated"/>
</dbReference>
<evidence type="ECO:0000256" key="3">
    <source>
        <dbReference type="ARBA" id="ARBA00022737"/>
    </source>
</evidence>
<feature type="transmembrane region" description="Helical" evidence="8">
    <location>
        <begin position="120"/>
        <end position="141"/>
    </location>
</feature>
<reference evidence="10 11" key="1">
    <citation type="submission" date="2016-10" db="EMBL/GenBank/DDBJ databases">
        <title>Draft Genome Sequence of Rhizobacteria Flavobacterium johnsoniae CI04.</title>
        <authorList>
            <person name="Bravo J.I."/>
            <person name="Lozano G.L."/>
            <person name="Handelsman J."/>
        </authorList>
    </citation>
    <scope>NUCLEOTIDE SEQUENCE [LARGE SCALE GENOMIC DNA]</scope>
    <source>
        <strain evidence="10 11">CI04</strain>
    </source>
</reference>
<keyword evidence="3" id="KW-0677">Repeat</keyword>
<dbReference type="InterPro" id="IPR013105">
    <property type="entry name" value="TPR_2"/>
</dbReference>
<feature type="transmembrane region" description="Helical" evidence="8">
    <location>
        <begin position="236"/>
        <end position="255"/>
    </location>
</feature>
<protein>
    <recommendedName>
        <fullName evidence="9">O-antigen ligase-related domain-containing protein</fullName>
    </recommendedName>
</protein>
<dbReference type="SUPFAM" id="SSF48452">
    <property type="entry name" value="TPR-like"/>
    <property type="match status" value="1"/>
</dbReference>
<dbReference type="InterPro" id="IPR011990">
    <property type="entry name" value="TPR-like_helical_dom_sf"/>
</dbReference>
<evidence type="ECO:0000256" key="8">
    <source>
        <dbReference type="SAM" id="Phobius"/>
    </source>
</evidence>
<dbReference type="InterPro" id="IPR051533">
    <property type="entry name" value="WaaL-like"/>
</dbReference>
<feature type="transmembrane region" description="Helical" evidence="8">
    <location>
        <begin position="161"/>
        <end position="178"/>
    </location>
</feature>
<dbReference type="OrthoDB" id="1454576at2"/>
<dbReference type="AlphaFoldDB" id="A0A1J7CFY3"/>
<feature type="repeat" description="TPR" evidence="7">
    <location>
        <begin position="524"/>
        <end position="557"/>
    </location>
</feature>
<feature type="transmembrane region" description="Helical" evidence="8">
    <location>
        <begin position="88"/>
        <end position="108"/>
    </location>
</feature>
<evidence type="ECO:0000313" key="11">
    <source>
        <dbReference type="Proteomes" id="UP000182826"/>
    </source>
</evidence>
<evidence type="ECO:0000256" key="5">
    <source>
        <dbReference type="ARBA" id="ARBA00022989"/>
    </source>
</evidence>
<dbReference type="Proteomes" id="UP000182826">
    <property type="component" value="Unassembled WGS sequence"/>
</dbReference>
<dbReference type="Gene3D" id="1.25.40.10">
    <property type="entry name" value="Tetratricopeptide repeat domain"/>
    <property type="match status" value="2"/>
</dbReference>
<evidence type="ECO:0000256" key="2">
    <source>
        <dbReference type="ARBA" id="ARBA00022692"/>
    </source>
</evidence>
<dbReference type="Pfam" id="PF07719">
    <property type="entry name" value="TPR_2"/>
    <property type="match status" value="1"/>
</dbReference>
<dbReference type="InterPro" id="IPR019734">
    <property type="entry name" value="TPR_rpt"/>
</dbReference>
<keyword evidence="5 8" id="KW-1133">Transmembrane helix</keyword>
<gene>
    <name evidence="10" type="ORF">BKM63_16315</name>
</gene>
<keyword evidence="6 8" id="KW-0472">Membrane</keyword>
<evidence type="ECO:0000259" key="9">
    <source>
        <dbReference type="Pfam" id="PF04932"/>
    </source>
</evidence>
<feature type="transmembrane region" description="Helical" evidence="8">
    <location>
        <begin position="324"/>
        <end position="348"/>
    </location>
</feature>
<comment type="caution">
    <text evidence="10">The sequence shown here is derived from an EMBL/GenBank/DDBJ whole genome shotgun (WGS) entry which is preliminary data.</text>
</comment>
<evidence type="ECO:0000313" key="10">
    <source>
        <dbReference type="EMBL" id="OIV40452.1"/>
    </source>
</evidence>
<organism evidence="10 11">
    <name type="scientific">Flavobacterium johnsoniae</name>
    <name type="common">Cytophaga johnsonae</name>
    <dbReference type="NCBI Taxonomy" id="986"/>
    <lineage>
        <taxon>Bacteria</taxon>
        <taxon>Pseudomonadati</taxon>
        <taxon>Bacteroidota</taxon>
        <taxon>Flavobacteriia</taxon>
        <taxon>Flavobacteriales</taxon>
        <taxon>Flavobacteriaceae</taxon>
        <taxon>Flavobacterium</taxon>
    </lineage>
</organism>
<evidence type="ECO:0000256" key="6">
    <source>
        <dbReference type="ARBA" id="ARBA00023136"/>
    </source>
</evidence>
<feature type="transmembrane region" description="Helical" evidence="8">
    <location>
        <begin position="396"/>
        <end position="413"/>
    </location>
</feature>
<dbReference type="EMBL" id="MLFK01000009">
    <property type="protein sequence ID" value="OIV40452.1"/>
    <property type="molecule type" value="Genomic_DNA"/>
</dbReference>
<feature type="transmembrane region" description="Helical" evidence="8">
    <location>
        <begin position="185"/>
        <end position="200"/>
    </location>
</feature>
<evidence type="ECO:0000256" key="1">
    <source>
        <dbReference type="ARBA" id="ARBA00004141"/>
    </source>
</evidence>
<feature type="domain" description="O-antigen ligase-related" evidence="9">
    <location>
        <begin position="173"/>
        <end position="339"/>
    </location>
</feature>
<dbReference type="PANTHER" id="PTHR37422">
    <property type="entry name" value="TEICHURONIC ACID BIOSYNTHESIS PROTEIN TUAE"/>
    <property type="match status" value="1"/>
</dbReference>
<evidence type="ECO:0000256" key="7">
    <source>
        <dbReference type="PROSITE-ProRule" id="PRU00339"/>
    </source>
</evidence>
<keyword evidence="11" id="KW-1185">Reference proteome</keyword>
<dbReference type="PANTHER" id="PTHR37422:SF13">
    <property type="entry name" value="LIPOPOLYSACCHARIDE BIOSYNTHESIS PROTEIN PA4999-RELATED"/>
    <property type="match status" value="1"/>
</dbReference>
<feature type="transmembrane region" description="Helical" evidence="8">
    <location>
        <begin position="40"/>
        <end position="58"/>
    </location>
</feature>
<proteinExistence type="predicted"/>
<dbReference type="SMART" id="SM00028">
    <property type="entry name" value="TPR"/>
    <property type="match status" value="3"/>
</dbReference>
<dbReference type="PROSITE" id="PS50005">
    <property type="entry name" value="TPR"/>
    <property type="match status" value="1"/>
</dbReference>
<sequence length="619" mass="70398">MKLTNSSTKAVNLFLTFLLLNILLATLVTTDYFYEPQSSPYYAFTFFSLMLIISATIYKSDKNTFLNPINILFGIWCMYILIRFADNAASAQITIQMITLYLLLNVSTSLLKTKVININILLYGIAVIAALESVFCILQFFGFVESKNNFYTVTGTWNNPNVTAIFLSLTLPVNFFLLRSRFRNLIILNIVSLAAVLLMLKCRTAFIGFFVCSLIYYSLEFRLLDWTRNKKNKNSLKALIVLAILVLTPTCISLYNAKKESADGRKFIWNLSLEMALEKPLTGYGYGNFEKEYNLFQADYIRKGAASDEEIRNAGPVIMPHNEIIHNLAEGGIIGLFLACSFFTSLFLRFKNEKTNIENSIPVQTVRSSNKKIMGVAYAGAGSFIAMSMVNSTLQIIPLIFMLIIYSSIISSMHQPVQVISQNITLKRNRIASLFSMFSVICLCVYLLYTITSTAYSDRLNQKAATLRNAKRSKEALLVMPGLEKKIGTQSLYWENYGRIYMDLGEYSKAIYYFEKAKKASSLPELYSCSGVCYEKMNQYPQAIKEYEMLTALDPSRFVYRMALLQVYLKNRNTEEALNLATQIIKMKPKIPSEKVNSYKNICHNLLKIASIQKQKSPF</sequence>
<keyword evidence="2 8" id="KW-0812">Transmembrane</keyword>
<name>A0A1J7CFY3_FLAJO</name>
<accession>A0A1J7CFY3</accession>
<evidence type="ECO:0000256" key="4">
    <source>
        <dbReference type="ARBA" id="ARBA00022803"/>
    </source>
</evidence>
<dbReference type="GO" id="GO:0016020">
    <property type="term" value="C:membrane"/>
    <property type="evidence" value="ECO:0007669"/>
    <property type="project" value="UniProtKB-SubCell"/>
</dbReference>
<feature type="transmembrane region" description="Helical" evidence="8">
    <location>
        <begin position="65"/>
        <end position="82"/>
    </location>
</feature>
<feature type="transmembrane region" description="Helical" evidence="8">
    <location>
        <begin position="12"/>
        <end position="34"/>
    </location>
</feature>
<keyword evidence="4 7" id="KW-0802">TPR repeat</keyword>
<feature type="transmembrane region" description="Helical" evidence="8">
    <location>
        <begin position="434"/>
        <end position="452"/>
    </location>
</feature>
<comment type="subcellular location">
    <subcellularLocation>
        <location evidence="1">Membrane</location>
        <topology evidence="1">Multi-pass membrane protein</topology>
    </subcellularLocation>
</comment>